<dbReference type="InterPro" id="IPR005545">
    <property type="entry name" value="YCII"/>
</dbReference>
<dbReference type="PANTHER" id="PTHR35174:SF4">
    <property type="entry name" value="BLL7163 PROTEIN"/>
    <property type="match status" value="1"/>
</dbReference>
<dbReference type="SUPFAM" id="SSF54909">
    <property type="entry name" value="Dimeric alpha+beta barrel"/>
    <property type="match status" value="2"/>
</dbReference>
<name>A0A562RCF7_9BURK</name>
<feature type="domain" description="YCII-related" evidence="2">
    <location>
        <begin position="119"/>
        <end position="222"/>
    </location>
</feature>
<gene>
    <name evidence="3" type="ORF">IP91_02402</name>
</gene>
<keyword evidence="4" id="KW-1185">Reference proteome</keyword>
<dbReference type="Gene3D" id="3.30.70.1060">
    <property type="entry name" value="Dimeric alpha+beta barrel"/>
    <property type="match status" value="2"/>
</dbReference>
<dbReference type="EMBL" id="VLLB01000003">
    <property type="protein sequence ID" value="TWI66583.1"/>
    <property type="molecule type" value="Genomic_DNA"/>
</dbReference>
<evidence type="ECO:0000313" key="3">
    <source>
        <dbReference type="EMBL" id="TWI66583.1"/>
    </source>
</evidence>
<organism evidence="3 4">
    <name type="scientific">Pseudoduganella lurida</name>
    <dbReference type="NCBI Taxonomy" id="1036180"/>
    <lineage>
        <taxon>Bacteria</taxon>
        <taxon>Pseudomonadati</taxon>
        <taxon>Pseudomonadota</taxon>
        <taxon>Betaproteobacteria</taxon>
        <taxon>Burkholderiales</taxon>
        <taxon>Oxalobacteraceae</taxon>
        <taxon>Telluria group</taxon>
        <taxon>Pseudoduganella</taxon>
    </lineage>
</organism>
<dbReference type="PANTHER" id="PTHR35174">
    <property type="entry name" value="BLL7171 PROTEIN-RELATED"/>
    <property type="match status" value="1"/>
</dbReference>
<comment type="similarity">
    <text evidence="1">Belongs to the YciI family.</text>
</comment>
<dbReference type="OrthoDB" id="9807535at2"/>
<dbReference type="Proteomes" id="UP000318431">
    <property type="component" value="Unassembled WGS sequence"/>
</dbReference>
<evidence type="ECO:0000256" key="1">
    <source>
        <dbReference type="ARBA" id="ARBA00007689"/>
    </source>
</evidence>
<proteinExistence type="inferred from homology"/>
<accession>A0A562RCF7</accession>
<evidence type="ECO:0000313" key="4">
    <source>
        <dbReference type="Proteomes" id="UP000318431"/>
    </source>
</evidence>
<dbReference type="Pfam" id="PF03795">
    <property type="entry name" value="YCII"/>
    <property type="match status" value="2"/>
</dbReference>
<evidence type="ECO:0000259" key="2">
    <source>
        <dbReference type="Pfam" id="PF03795"/>
    </source>
</evidence>
<reference evidence="3 4" key="1">
    <citation type="journal article" date="2015" name="Stand. Genomic Sci.">
        <title>Genomic Encyclopedia of Bacterial and Archaeal Type Strains, Phase III: the genomes of soil and plant-associated and newly described type strains.</title>
        <authorList>
            <person name="Whitman W.B."/>
            <person name="Woyke T."/>
            <person name="Klenk H.P."/>
            <person name="Zhou Y."/>
            <person name="Lilburn T.G."/>
            <person name="Beck B.J."/>
            <person name="De Vos P."/>
            <person name="Vandamme P."/>
            <person name="Eisen J.A."/>
            <person name="Garrity G."/>
            <person name="Hugenholtz P."/>
            <person name="Kyrpides N.C."/>
        </authorList>
    </citation>
    <scope>NUCLEOTIDE SEQUENCE [LARGE SCALE GENOMIC DNA]</scope>
    <source>
        <strain evidence="3 4">CGMCC 1.10822</strain>
    </source>
</reference>
<protein>
    <recommendedName>
        <fullName evidence="2">YCII-related domain-containing protein</fullName>
    </recommendedName>
</protein>
<dbReference type="AlphaFoldDB" id="A0A562RCF7"/>
<feature type="domain" description="YCII-related" evidence="2">
    <location>
        <begin position="28"/>
        <end position="98"/>
    </location>
</feature>
<dbReference type="InterPro" id="IPR011008">
    <property type="entry name" value="Dimeric_a/b-barrel"/>
</dbReference>
<comment type="caution">
    <text evidence="3">The sequence shown here is derived from an EMBL/GenBank/DDBJ whole genome shotgun (WGS) entry which is preliminary data.</text>
</comment>
<sequence>MHFMVIRRSDASLESQPFPPPRLREAVGSVRWLQSSAGATRLTWTDGGWTAQQGPFPVDELVAGFAIIDVPSKADAIAWAQRWPTADGEGGAELEVRETGCSGGCAGVDTQSPPHLTPYAVLLRSNGNFEADVMPPREAIERMMARNAADAQAGVLLAGDGLQPSAKGARVRFRKGVDGGRPVVIDGPFTEIKELIAGFWLIQAATRDAAIAWVQGYPFPFGPGTVLELREVALP</sequence>
<dbReference type="RefSeq" id="WP_145649188.1">
    <property type="nucleotide sequence ID" value="NZ_VLLB01000003.1"/>
</dbReference>